<dbReference type="KEGG" id="som:SOMG_01444"/>
<dbReference type="SMART" id="SM00323">
    <property type="entry name" value="RasGAP"/>
    <property type="match status" value="1"/>
</dbReference>
<dbReference type="InterPro" id="IPR001936">
    <property type="entry name" value="RasGAP_dom"/>
</dbReference>
<dbReference type="Pfam" id="PF03836">
    <property type="entry name" value="RasGAP_C"/>
    <property type="match status" value="1"/>
</dbReference>
<dbReference type="Proteomes" id="UP001212411">
    <property type="component" value="Chromosome 1"/>
</dbReference>
<dbReference type="GO" id="GO:0005096">
    <property type="term" value="F:GTPase activator activity"/>
    <property type="evidence" value="ECO:0007669"/>
    <property type="project" value="TreeGrafter"/>
</dbReference>
<dbReference type="InterPro" id="IPR000593">
    <property type="entry name" value="RasGAP_C"/>
</dbReference>
<evidence type="ECO:0000313" key="3">
    <source>
        <dbReference type="Proteomes" id="UP001212411"/>
    </source>
</evidence>
<dbReference type="Gene3D" id="1.10.506.10">
    <property type="entry name" value="GTPase Activation - p120gap, domain 1"/>
    <property type="match status" value="1"/>
</dbReference>
<name>A0AAE9WAX7_9SCHI</name>
<gene>
    <name evidence="2" type="primary">gap1</name>
    <name evidence="2" type="ORF">SOMG_01444</name>
</gene>
<dbReference type="GeneID" id="80874926"/>
<proteinExistence type="predicted"/>
<dbReference type="RefSeq" id="XP_056036537.1">
    <property type="nucleotide sequence ID" value="XM_056180237.1"/>
</dbReference>
<keyword evidence="3" id="KW-1185">Reference proteome</keyword>
<protein>
    <submittedName>
        <fullName evidence="2">Ras GAP Gap1</fullName>
    </submittedName>
</protein>
<feature type="domain" description="Ras-GAP" evidence="1">
    <location>
        <begin position="162"/>
        <end position="373"/>
    </location>
</feature>
<dbReference type="GO" id="GO:0005938">
    <property type="term" value="C:cell cortex"/>
    <property type="evidence" value="ECO:0007669"/>
    <property type="project" value="TreeGrafter"/>
</dbReference>
<dbReference type="PANTHER" id="PTHR14149:SF17">
    <property type="entry name" value="GTPASE-ACTIVATING PROTEIN"/>
    <property type="match status" value="1"/>
</dbReference>
<reference evidence="2 3" key="1">
    <citation type="journal article" date="2023" name="G3 (Bethesda)">
        <title>A high-quality reference genome for the fission yeast Schizosaccharomyces osmophilus.</title>
        <authorList>
            <person name="Jia G.S."/>
            <person name="Zhang W.C."/>
            <person name="Liang Y."/>
            <person name="Liu X.H."/>
            <person name="Rhind N."/>
            <person name="Pidoux A."/>
            <person name="Brysch-Herzberg M."/>
            <person name="Du L.L."/>
        </authorList>
    </citation>
    <scope>NUCLEOTIDE SEQUENCE [LARGE SCALE GENOMIC DNA]</scope>
    <source>
        <strain evidence="2 3">CBS 15793</strain>
    </source>
</reference>
<dbReference type="AlphaFoldDB" id="A0AAE9WAX7"/>
<dbReference type="EMBL" id="CP115611">
    <property type="protein sequence ID" value="WBW72294.1"/>
    <property type="molecule type" value="Genomic_DNA"/>
</dbReference>
<dbReference type="PROSITE" id="PS00509">
    <property type="entry name" value="RAS_GTPASE_ACTIV_1"/>
    <property type="match status" value="1"/>
</dbReference>
<accession>A0AAE9WAX7</accession>
<evidence type="ECO:0000259" key="1">
    <source>
        <dbReference type="PROSITE" id="PS50018"/>
    </source>
</evidence>
<organism evidence="2 3">
    <name type="scientific">Schizosaccharomyces osmophilus</name>
    <dbReference type="NCBI Taxonomy" id="2545709"/>
    <lineage>
        <taxon>Eukaryota</taxon>
        <taxon>Fungi</taxon>
        <taxon>Dikarya</taxon>
        <taxon>Ascomycota</taxon>
        <taxon>Taphrinomycotina</taxon>
        <taxon>Schizosaccharomycetes</taxon>
        <taxon>Schizosaccharomycetales</taxon>
        <taxon>Schizosaccharomycetaceae</taxon>
        <taxon>Schizosaccharomyces</taxon>
    </lineage>
</organism>
<dbReference type="GO" id="GO:0046580">
    <property type="term" value="P:negative regulation of Ras protein signal transduction"/>
    <property type="evidence" value="ECO:0007669"/>
    <property type="project" value="TreeGrafter"/>
</dbReference>
<dbReference type="SUPFAM" id="SSF48350">
    <property type="entry name" value="GTPase activation domain, GAP"/>
    <property type="match status" value="1"/>
</dbReference>
<dbReference type="InterPro" id="IPR008936">
    <property type="entry name" value="Rho_GTPase_activation_prot"/>
</dbReference>
<dbReference type="InterPro" id="IPR023152">
    <property type="entry name" value="RasGAP_CS"/>
</dbReference>
<dbReference type="GO" id="GO:0007165">
    <property type="term" value="P:signal transduction"/>
    <property type="evidence" value="ECO:0007669"/>
    <property type="project" value="UniProtKB-ARBA"/>
</dbReference>
<dbReference type="Pfam" id="PF00616">
    <property type="entry name" value="RasGAP"/>
    <property type="match status" value="1"/>
</dbReference>
<sequence length="759" mass="87296">MNSALERSGTLKNRLSVLRHRQSTSTLYTIDLDSGTEFEDDFYKLDRELQELKQKISIQSKRNFVLEKDVRFLDSRIALLIQNRMAQEEQNEFAKRLSGSYNEVRGDFPDDQKIQLYGSLFFLLQSEPSYVASLVRRVKLSNMDALLQIVMFNIYGNQYESREEHLLLSLFQMVLTSEFEATSDVTSLLRANTPVSRMMTTYTRRGPGQAYLRSILYQIINEVAADDSKSLQINPLQVYQQLVDNATLPVDDVTGLTTEEIADIPIIKDTITERSSELIQITQKFLQSILRSLDVVPYGIRWICKLIRSLINRFFPKVPDSTICSLIGGFFFLRFINPAIISPQTSMLLESNPSDNVRKTLAAIAKIIQSVANGTSASKSQSPMFEPFLRSYESKVLNFLQKLGDVDDFYDALELDQYVALSKKSLNLEITVNEIYLTHKIILENLPYIPDPNSHIHTLMDELGEAREPVPQFDNWLVSIQLYNRWESSIPDLSRKLKVTREDILFDDAKTLFLQLLRLFPNGHPVTKLPLQLRKIADAVSNFRNSSLIRKGLKAIQLLERLSDLGLVYKENNYEPLASEVEKEYLSFDKIIRRIQVERDALKDVHKAICDHNEYLRMQLEIYASYLANARYQMSGSNGESKKLARGVGVIGIKPKHNKTNEVVRFSALQMKKELILLDFSFTNADPANVYFTFSRLQDGNFQISIYEGGYPRPLIDLQVTLEHVSQKRYADNSVLDIKSVKFEANKLYHLLEQVFLRR</sequence>
<evidence type="ECO:0000313" key="2">
    <source>
        <dbReference type="EMBL" id="WBW72294.1"/>
    </source>
</evidence>
<dbReference type="PANTHER" id="PTHR14149">
    <property type="entry name" value="RAS GTPASE-ACTIVATING PROTEIN WITH IQ MOTIF"/>
    <property type="match status" value="1"/>
</dbReference>
<dbReference type="PROSITE" id="PS50018">
    <property type="entry name" value="RAS_GTPASE_ACTIV_2"/>
    <property type="match status" value="1"/>
</dbReference>
<dbReference type="GO" id="GO:0032153">
    <property type="term" value="C:cell division site"/>
    <property type="evidence" value="ECO:0007669"/>
    <property type="project" value="UniProtKB-ARBA"/>
</dbReference>